<dbReference type="Gene3D" id="3.40.50.1110">
    <property type="entry name" value="SGNH hydrolase"/>
    <property type="match status" value="1"/>
</dbReference>
<evidence type="ECO:0000313" key="2">
    <source>
        <dbReference type="EMBL" id="RRR18240.1"/>
    </source>
</evidence>
<sequence length="214" mass="22506">MKRSLVLVLSLLLNVALLAAGGWYLSERGARPIAEDLGIVEERRPAYDVYASERFTELEGEPTVLIGDSQIERGPWSEVLDTPVAVRGQGGMLIAEVTATVPDTVPGDAARVIVWAGSNDALHERTPAEAGEDMAELLAAVEVAAPGAEIVVLSLPPLEWVDVTDTNTALETATEGAGATWVDVTPALDGLLTDDGVHLTGQGYEAVAEALRTP</sequence>
<evidence type="ECO:0000259" key="1">
    <source>
        <dbReference type="Pfam" id="PF13472"/>
    </source>
</evidence>
<dbReference type="RefSeq" id="WP_126987506.1">
    <property type="nucleotide sequence ID" value="NZ_ML133856.1"/>
</dbReference>
<protein>
    <submittedName>
        <fullName evidence="2">GDSL family lipase</fullName>
    </submittedName>
</protein>
<dbReference type="AlphaFoldDB" id="A0A3R8RP29"/>
<gene>
    <name evidence="2" type="ORF">DS079_10865</name>
</gene>
<dbReference type="InterPro" id="IPR013830">
    <property type="entry name" value="SGNH_hydro"/>
</dbReference>
<name>A0A3R8RP29_9MICO</name>
<dbReference type="SUPFAM" id="SSF52266">
    <property type="entry name" value="SGNH hydrolase"/>
    <property type="match status" value="1"/>
</dbReference>
<proteinExistence type="predicted"/>
<accession>A0A3R8RP29</accession>
<dbReference type="Proteomes" id="UP000274327">
    <property type="component" value="Unassembled WGS sequence"/>
</dbReference>
<dbReference type="InterPro" id="IPR036514">
    <property type="entry name" value="SGNH_hydro_sf"/>
</dbReference>
<evidence type="ECO:0000313" key="3">
    <source>
        <dbReference type="Proteomes" id="UP000274327"/>
    </source>
</evidence>
<feature type="domain" description="SGNH hydrolase-type esterase" evidence="1">
    <location>
        <begin position="80"/>
        <end position="206"/>
    </location>
</feature>
<dbReference type="Pfam" id="PF13472">
    <property type="entry name" value="Lipase_GDSL_2"/>
    <property type="match status" value="1"/>
</dbReference>
<reference evidence="2 3" key="1">
    <citation type="submission" date="2018-07" db="EMBL/GenBank/DDBJ databases">
        <title>Brachybacteriurn paraconglorneratum KCTC 9916.</title>
        <authorList>
            <person name="Li Y."/>
        </authorList>
    </citation>
    <scope>NUCLEOTIDE SEQUENCE [LARGE SCALE GENOMIC DNA]</scope>
    <source>
        <strain evidence="2 3">KCTC 9916</strain>
    </source>
</reference>
<organism evidence="2 3">
    <name type="scientific">Brachybacterium paraconglomeratum</name>
    <dbReference type="NCBI Taxonomy" id="173362"/>
    <lineage>
        <taxon>Bacteria</taxon>
        <taxon>Bacillati</taxon>
        <taxon>Actinomycetota</taxon>
        <taxon>Actinomycetes</taxon>
        <taxon>Micrococcales</taxon>
        <taxon>Dermabacteraceae</taxon>
        <taxon>Brachybacterium</taxon>
    </lineage>
</organism>
<comment type="caution">
    <text evidence="2">The sequence shown here is derived from an EMBL/GenBank/DDBJ whole genome shotgun (WGS) entry which is preliminary data.</text>
</comment>
<dbReference type="EMBL" id="QOCI01000008">
    <property type="protein sequence ID" value="RRR18240.1"/>
    <property type="molecule type" value="Genomic_DNA"/>
</dbReference>
<dbReference type="GeneID" id="78121523"/>
<keyword evidence="3" id="KW-1185">Reference proteome</keyword>